<name>A0ABT2UF16_9BACL</name>
<dbReference type="CDD" id="cd19105">
    <property type="entry name" value="AKR_unchar"/>
    <property type="match status" value="1"/>
</dbReference>
<dbReference type="PRINTS" id="PR00069">
    <property type="entry name" value="ALDKETRDTASE"/>
</dbReference>
<protein>
    <submittedName>
        <fullName evidence="2">Aldo/keto reductase</fullName>
    </submittedName>
</protein>
<gene>
    <name evidence="2" type="ORF">OB236_08850</name>
</gene>
<dbReference type="PANTHER" id="PTHR43312:SF1">
    <property type="entry name" value="NADP-DEPENDENT OXIDOREDUCTASE DOMAIN-CONTAINING PROTEIN"/>
    <property type="match status" value="1"/>
</dbReference>
<organism evidence="2 3">
    <name type="scientific">Paenibacillus baimaensis</name>
    <dbReference type="NCBI Taxonomy" id="2982185"/>
    <lineage>
        <taxon>Bacteria</taxon>
        <taxon>Bacillati</taxon>
        <taxon>Bacillota</taxon>
        <taxon>Bacilli</taxon>
        <taxon>Bacillales</taxon>
        <taxon>Paenibacillaceae</taxon>
        <taxon>Paenibacillus</taxon>
    </lineage>
</organism>
<proteinExistence type="predicted"/>
<dbReference type="InterPro" id="IPR020471">
    <property type="entry name" value="AKR"/>
</dbReference>
<reference evidence="2 3" key="1">
    <citation type="submission" date="2022-09" db="EMBL/GenBank/DDBJ databases">
        <authorList>
            <person name="Han X.L."/>
            <person name="Wang Q."/>
            <person name="Lu T."/>
        </authorList>
    </citation>
    <scope>NUCLEOTIDE SEQUENCE [LARGE SCALE GENOMIC DNA]</scope>
    <source>
        <strain evidence="2 3">WQ 127069</strain>
    </source>
</reference>
<dbReference type="InterPro" id="IPR053135">
    <property type="entry name" value="AKR2_Oxidoreductase"/>
</dbReference>
<dbReference type="EMBL" id="JAOQIO010000022">
    <property type="protein sequence ID" value="MCU6792234.1"/>
    <property type="molecule type" value="Genomic_DNA"/>
</dbReference>
<accession>A0ABT2UF16</accession>
<feature type="domain" description="NADP-dependent oxidoreductase" evidence="1">
    <location>
        <begin position="39"/>
        <end position="268"/>
    </location>
</feature>
<evidence type="ECO:0000313" key="2">
    <source>
        <dbReference type="EMBL" id="MCU6792234.1"/>
    </source>
</evidence>
<dbReference type="SUPFAM" id="SSF51430">
    <property type="entry name" value="NAD(P)-linked oxidoreductase"/>
    <property type="match status" value="1"/>
</dbReference>
<sequence length="295" mass="32711">MKYTTLGKTQLQVSRIALGGYPFSGVNKVNGWDPYSSEGRATAIRTIHTALDAGINYIDTAPSYGNGHSESIIGDVLKTRRDDCYLATKVGWKGLDKAAVIKSVEESLSRLQTDYVDVIQFHGGMYTATDTDYILNAGPLEALESLKSQGKVRWLGLTTEEPFSALDLVETGHFSVVQPCYNIIYQSAALHLLKKTAEKNIGVAVMRPMTSGIFQRTLEHLEPQVLAATDVYALCMKFLLSDSRVDVLNIGMRWPEEVEQNIRLLEAFTPSVDVSDIPRLTARIYQTDDERKGVK</sequence>
<evidence type="ECO:0000259" key="1">
    <source>
        <dbReference type="Pfam" id="PF00248"/>
    </source>
</evidence>
<dbReference type="InterPro" id="IPR036812">
    <property type="entry name" value="NAD(P)_OxRdtase_dom_sf"/>
</dbReference>
<dbReference type="Gene3D" id="3.20.20.100">
    <property type="entry name" value="NADP-dependent oxidoreductase domain"/>
    <property type="match status" value="1"/>
</dbReference>
<dbReference type="Proteomes" id="UP001652445">
    <property type="component" value="Unassembled WGS sequence"/>
</dbReference>
<keyword evidence="3" id="KW-1185">Reference proteome</keyword>
<dbReference type="PANTHER" id="PTHR43312">
    <property type="entry name" value="D-THREO-ALDOSE 1-DEHYDROGENASE"/>
    <property type="match status" value="1"/>
</dbReference>
<comment type="caution">
    <text evidence="2">The sequence shown here is derived from an EMBL/GenBank/DDBJ whole genome shotgun (WGS) entry which is preliminary data.</text>
</comment>
<evidence type="ECO:0000313" key="3">
    <source>
        <dbReference type="Proteomes" id="UP001652445"/>
    </source>
</evidence>
<dbReference type="Pfam" id="PF00248">
    <property type="entry name" value="Aldo_ket_red"/>
    <property type="match status" value="1"/>
</dbReference>
<dbReference type="RefSeq" id="WP_262683629.1">
    <property type="nucleotide sequence ID" value="NZ_JAOQIO010000022.1"/>
</dbReference>
<dbReference type="InterPro" id="IPR023210">
    <property type="entry name" value="NADP_OxRdtase_dom"/>
</dbReference>